<evidence type="ECO:0000313" key="11">
    <source>
        <dbReference type="Proteomes" id="UP000078597"/>
    </source>
</evidence>
<proteinExistence type="predicted"/>
<dbReference type="SUPFAM" id="SSF48452">
    <property type="entry name" value="TPR-like"/>
    <property type="match status" value="1"/>
</dbReference>
<evidence type="ECO:0000256" key="8">
    <source>
        <dbReference type="PROSITE-ProRule" id="PRU00339"/>
    </source>
</evidence>
<keyword evidence="3" id="KW-0677">Repeat</keyword>
<dbReference type="Pfam" id="PF00254">
    <property type="entry name" value="FKBP_C"/>
    <property type="match status" value="1"/>
</dbReference>
<keyword evidence="5 7" id="KW-0697">Rotamase</keyword>
<dbReference type="SMART" id="SM00028">
    <property type="entry name" value="TPR"/>
    <property type="match status" value="3"/>
</dbReference>
<evidence type="ECO:0000256" key="7">
    <source>
        <dbReference type="PROSITE-ProRule" id="PRU00277"/>
    </source>
</evidence>
<dbReference type="InterPro" id="IPR050754">
    <property type="entry name" value="FKBP4/5/8-like"/>
</dbReference>
<evidence type="ECO:0000256" key="1">
    <source>
        <dbReference type="ARBA" id="ARBA00000971"/>
    </source>
</evidence>
<dbReference type="VEuPathDB" id="PlasmoDB:PmUG01_14080600"/>
<evidence type="ECO:0000256" key="6">
    <source>
        <dbReference type="ARBA" id="ARBA00023235"/>
    </source>
</evidence>
<dbReference type="Gene3D" id="1.25.40.10">
    <property type="entry name" value="Tetratricopeptide repeat domain"/>
    <property type="match status" value="1"/>
</dbReference>
<dbReference type="PANTHER" id="PTHR46512:SF9">
    <property type="entry name" value="PEPTIDYLPROLYL ISOMERASE"/>
    <property type="match status" value="1"/>
</dbReference>
<evidence type="ECO:0000256" key="5">
    <source>
        <dbReference type="ARBA" id="ARBA00023110"/>
    </source>
</evidence>
<evidence type="ECO:0000256" key="2">
    <source>
        <dbReference type="ARBA" id="ARBA00013194"/>
    </source>
</evidence>
<dbReference type="InterPro" id="IPR019734">
    <property type="entry name" value="TPR_rpt"/>
</dbReference>
<dbReference type="FunFam" id="3.10.50.40:FF:000043">
    <property type="entry name" value="Peptidylprolyl isomerase"/>
    <property type="match status" value="1"/>
</dbReference>
<feature type="repeat" description="TPR" evidence="8">
    <location>
        <begin position="232"/>
        <end position="265"/>
    </location>
</feature>
<dbReference type="EC" id="5.2.1.8" evidence="2 7"/>
<dbReference type="PROSITE" id="PS50005">
    <property type="entry name" value="TPR"/>
    <property type="match status" value="1"/>
</dbReference>
<dbReference type="Gene3D" id="3.10.50.40">
    <property type="match status" value="1"/>
</dbReference>
<dbReference type="SUPFAM" id="SSF54534">
    <property type="entry name" value="FKBP-like"/>
    <property type="match status" value="1"/>
</dbReference>
<dbReference type="PANTHER" id="PTHR46512">
    <property type="entry name" value="PEPTIDYLPROLYL ISOMERASE"/>
    <property type="match status" value="1"/>
</dbReference>
<comment type="catalytic activity">
    <reaction evidence="1 7">
        <text>[protein]-peptidylproline (omega=180) = [protein]-peptidylproline (omega=0)</text>
        <dbReference type="Rhea" id="RHEA:16237"/>
        <dbReference type="Rhea" id="RHEA-COMP:10747"/>
        <dbReference type="Rhea" id="RHEA-COMP:10748"/>
        <dbReference type="ChEBI" id="CHEBI:83833"/>
        <dbReference type="ChEBI" id="CHEBI:83834"/>
        <dbReference type="EC" id="5.2.1.8"/>
    </reaction>
</comment>
<dbReference type="AlphaFoldDB" id="A0A1A8WIF2"/>
<protein>
    <recommendedName>
        <fullName evidence="2 7">peptidylprolyl isomerase</fullName>
        <ecNumber evidence="2 7">5.2.1.8</ecNumber>
    </recommendedName>
</protein>
<evidence type="ECO:0000259" key="9">
    <source>
        <dbReference type="PROSITE" id="PS50059"/>
    </source>
</evidence>
<dbReference type="Proteomes" id="UP000078597">
    <property type="component" value="Unassembled WGS sequence"/>
</dbReference>
<evidence type="ECO:0000256" key="3">
    <source>
        <dbReference type="ARBA" id="ARBA00022737"/>
    </source>
</evidence>
<dbReference type="InterPro" id="IPR001179">
    <property type="entry name" value="PPIase_FKBP_dom"/>
</dbReference>
<evidence type="ECO:0000256" key="4">
    <source>
        <dbReference type="ARBA" id="ARBA00022803"/>
    </source>
</evidence>
<gene>
    <name evidence="10" type="ORF">PMALA_037050</name>
</gene>
<organism evidence="10 11">
    <name type="scientific">Plasmodium malariae</name>
    <dbReference type="NCBI Taxonomy" id="5858"/>
    <lineage>
        <taxon>Eukaryota</taxon>
        <taxon>Sar</taxon>
        <taxon>Alveolata</taxon>
        <taxon>Apicomplexa</taxon>
        <taxon>Aconoidasida</taxon>
        <taxon>Haemosporida</taxon>
        <taxon>Plasmodiidae</taxon>
        <taxon>Plasmodium</taxon>
        <taxon>Plasmodium (Plasmodium)</taxon>
    </lineage>
</organism>
<dbReference type="PROSITE" id="PS50059">
    <property type="entry name" value="FKBP_PPIASE"/>
    <property type="match status" value="1"/>
</dbReference>
<name>A0A1A8WIF2_PLAMA</name>
<sequence length="308" mass="35427">MYEGMMENKEEYEQVHLTEDGGVIKTILRKGEEGEDNKPKKGNEVTVHYVGKLESNGKVFDSSRDRNIPFKFHLGQGEVIKGWDICVASMKKNEKCSVRLDSKYGYGEEGCGDSIPGNSILIFEIELLNFREAKKSIYDYTNEEKIQAAFDLKEEGNELFKKEEINDAISKYKEALDFFMHTEEWEDILLEKKKNIEIICNLNLSTCYNKNKDYPNAIEHASKVLKIDKNNVKALYKLGVANMHFGFLEDAKDNLYKAASLNPKNIDIRNSYELCINKLREARKKDKLTFGGMFDKGSLYEEKKSTAK</sequence>
<feature type="domain" description="PPIase FKBP-type" evidence="9">
    <location>
        <begin position="42"/>
        <end position="131"/>
    </location>
</feature>
<dbReference type="EMBL" id="FLQW01002225">
    <property type="protein sequence ID" value="SBS92719.1"/>
    <property type="molecule type" value="Genomic_DNA"/>
</dbReference>
<keyword evidence="4 8" id="KW-0802">TPR repeat</keyword>
<accession>A0A1A8WIF2</accession>
<evidence type="ECO:0000313" key="10">
    <source>
        <dbReference type="EMBL" id="SBS92719.1"/>
    </source>
</evidence>
<dbReference type="GO" id="GO:0003755">
    <property type="term" value="F:peptidyl-prolyl cis-trans isomerase activity"/>
    <property type="evidence" value="ECO:0007669"/>
    <property type="project" value="UniProtKB-KW"/>
</dbReference>
<dbReference type="InterPro" id="IPR011990">
    <property type="entry name" value="TPR-like_helical_dom_sf"/>
</dbReference>
<dbReference type="InterPro" id="IPR046357">
    <property type="entry name" value="PPIase_dom_sf"/>
</dbReference>
<keyword evidence="6 7" id="KW-0413">Isomerase</keyword>
<reference evidence="11" key="1">
    <citation type="submission" date="2016-05" db="EMBL/GenBank/DDBJ databases">
        <authorList>
            <person name="Naeem Raeece"/>
        </authorList>
    </citation>
    <scope>NUCLEOTIDE SEQUENCE [LARGE SCALE GENOMIC DNA]</scope>
</reference>